<organism evidence="1 2">
    <name type="scientific">Bacillus velezensis</name>
    <dbReference type="NCBI Taxonomy" id="492670"/>
    <lineage>
        <taxon>Bacteria</taxon>
        <taxon>Bacillati</taxon>
        <taxon>Bacillota</taxon>
        <taxon>Bacilli</taxon>
        <taxon>Bacillales</taxon>
        <taxon>Bacillaceae</taxon>
        <taxon>Bacillus</taxon>
        <taxon>Bacillus amyloliquefaciens group</taxon>
    </lineage>
</organism>
<protein>
    <submittedName>
        <fullName evidence="1">Uncharacterized protein</fullName>
    </submittedName>
</protein>
<dbReference type="AlphaFoldDB" id="A0ABC8D808"/>
<dbReference type="RefSeq" id="WP_014417690.1">
    <property type="nucleotide sequence ID" value="NZ_CP026610.1"/>
</dbReference>
<gene>
    <name evidence="1" type="ORF">BVDSYZ_07960</name>
</gene>
<dbReference type="Proteomes" id="UP000250069">
    <property type="component" value="Chromosome"/>
</dbReference>
<name>A0ABC8D808_BACVE</name>
<reference evidence="1 2" key="1">
    <citation type="submission" date="2018-06" db="EMBL/GenBank/DDBJ databases">
        <title>Complete Genome Sequence of Bacillus velezensis DSYZ, a Plant Growth-Promoting Rhizobacterium with Antifungal Activity.</title>
        <authorList>
            <person name="Du B."/>
            <person name="Ding Y."/>
            <person name="Liu K."/>
            <person name="Yao L."/>
            <person name="Wang C."/>
            <person name="Li H."/>
            <person name="Liu H."/>
        </authorList>
    </citation>
    <scope>NUCLEOTIDE SEQUENCE [LARGE SCALE GENOMIC DNA]</scope>
    <source>
        <strain evidence="1 2">DSYZ</strain>
    </source>
</reference>
<sequence length="293" mass="34377">MENVFELKQQLINECSKLESLIKKGKEFLEKVPDMELELLKLHKKINDSHIAVSGINMKEIMKVFLDSDFTDELFDSLKQQFTELKKKNIDSYSPFNVLTIYKRFYREYKRINNKDLVWEIERASNKVGALITEIGKQTNYSDKVVEELLDEGDEVFDELSRYKPKFVSVMPYVNTIFAIFNDKVKKQDILNFLSLDKTPETLKSINKYPDYITLADFKNMVFVDFIESDNEAYIHRSIANDYMDALDNNKELREKVYEATGINRLPTYSVYQDAEGNTYAKQNPPNLELVKQ</sequence>
<dbReference type="EMBL" id="CP030150">
    <property type="protein sequence ID" value="AWX71956.1"/>
    <property type="molecule type" value="Genomic_DNA"/>
</dbReference>
<evidence type="ECO:0000313" key="2">
    <source>
        <dbReference type="Proteomes" id="UP000250069"/>
    </source>
</evidence>
<proteinExistence type="predicted"/>
<evidence type="ECO:0000313" key="1">
    <source>
        <dbReference type="EMBL" id="AWX71956.1"/>
    </source>
</evidence>
<accession>A0ABC8D808</accession>